<dbReference type="PANTHER" id="PTHR40043">
    <property type="entry name" value="UPF0719 INNER MEMBRANE PROTEIN YJFL"/>
    <property type="match status" value="1"/>
</dbReference>
<dbReference type="EMBL" id="CP000507">
    <property type="protein sequence ID" value="ABM00868.1"/>
    <property type="molecule type" value="Genomic_DNA"/>
</dbReference>
<feature type="transmembrane region" description="Helical" evidence="7">
    <location>
        <begin position="127"/>
        <end position="150"/>
    </location>
</feature>
<dbReference type="GO" id="GO:0005886">
    <property type="term" value="C:plasma membrane"/>
    <property type="evidence" value="ECO:0007669"/>
    <property type="project" value="UniProtKB-SubCell"/>
</dbReference>
<evidence type="ECO:0000256" key="7">
    <source>
        <dbReference type="SAM" id="Phobius"/>
    </source>
</evidence>
<feature type="transmembrane region" description="Helical" evidence="7">
    <location>
        <begin position="278"/>
        <end position="299"/>
    </location>
</feature>
<evidence type="ECO:0000313" key="9">
    <source>
        <dbReference type="Proteomes" id="UP000009175"/>
    </source>
</evidence>
<dbReference type="STRING" id="326297.Sama_2665"/>
<keyword evidence="5 7" id="KW-1133">Transmembrane helix</keyword>
<proteinExistence type="inferred from homology"/>
<dbReference type="Proteomes" id="UP000009175">
    <property type="component" value="Chromosome"/>
</dbReference>
<dbReference type="PANTHER" id="PTHR40043:SF1">
    <property type="entry name" value="UPF0719 INNER MEMBRANE PROTEIN YJFL"/>
    <property type="match status" value="1"/>
</dbReference>
<evidence type="ECO:0008006" key="10">
    <source>
        <dbReference type="Google" id="ProtNLM"/>
    </source>
</evidence>
<feature type="transmembrane region" description="Helical" evidence="7">
    <location>
        <begin position="212"/>
        <end position="231"/>
    </location>
</feature>
<dbReference type="AlphaFoldDB" id="A1S911"/>
<keyword evidence="4 7" id="KW-0812">Transmembrane</keyword>
<feature type="transmembrane region" description="Helical" evidence="7">
    <location>
        <begin position="237"/>
        <end position="258"/>
    </location>
</feature>
<sequence>MMTLLQDYGLTQELLLILAIDLTIAVSLLTAMRYLQGWSVKVNSSHELAEKDNAAFGISTAGAVLALGVVLTGAITGAAAPDYLTEAIGMGAYGVFGMLLIKVGRVMHDKIALNNIDKNSQILKGNLSVALVDAAAAVATAIIIRASLLWVEDLTINTFIAIGTAFVVSQLMLVLLTRLRENRYSARNQGACMQEALAKGHTALAIRHAGHMLAMALTFNAASHFILFSPTAYVTNLLGWLCFSLVMLLALSLLLKLVKLLVLARINLADEIERQHNVGLASVEVAISIAIALILTGLMA</sequence>
<feature type="transmembrane region" description="Helical" evidence="7">
    <location>
        <begin position="55"/>
        <end position="75"/>
    </location>
</feature>
<keyword evidence="9" id="KW-1185">Reference proteome</keyword>
<dbReference type="Pfam" id="PF03994">
    <property type="entry name" value="DUF350"/>
    <property type="match status" value="2"/>
</dbReference>
<reference evidence="8 9" key="1">
    <citation type="submission" date="2006-12" db="EMBL/GenBank/DDBJ databases">
        <title>Complete sequence of Shewanella amazonensis SB2B.</title>
        <authorList>
            <consortium name="US DOE Joint Genome Institute"/>
            <person name="Copeland A."/>
            <person name="Lucas S."/>
            <person name="Lapidus A."/>
            <person name="Barry K."/>
            <person name="Detter J.C."/>
            <person name="Glavina del Rio T."/>
            <person name="Hammon N."/>
            <person name="Israni S."/>
            <person name="Dalin E."/>
            <person name="Tice H."/>
            <person name="Pitluck S."/>
            <person name="Munk A.C."/>
            <person name="Brettin T."/>
            <person name="Bruce D."/>
            <person name="Han C."/>
            <person name="Tapia R."/>
            <person name="Gilna P."/>
            <person name="Schmutz J."/>
            <person name="Larimer F."/>
            <person name="Land M."/>
            <person name="Hauser L."/>
            <person name="Kyrpides N."/>
            <person name="Mikhailova N."/>
            <person name="Fredrickson J."/>
            <person name="Richardson P."/>
        </authorList>
    </citation>
    <scope>NUCLEOTIDE SEQUENCE [LARGE SCALE GENOMIC DNA]</scope>
    <source>
        <strain evidence="9">ATCC BAA-1098 / SB2B</strain>
    </source>
</reference>
<feature type="transmembrane region" description="Helical" evidence="7">
    <location>
        <begin position="87"/>
        <end position="106"/>
    </location>
</feature>
<feature type="transmembrane region" description="Helical" evidence="7">
    <location>
        <begin position="156"/>
        <end position="177"/>
    </location>
</feature>
<evidence type="ECO:0000256" key="6">
    <source>
        <dbReference type="ARBA" id="ARBA00023136"/>
    </source>
</evidence>
<name>A1S911_SHEAM</name>
<comment type="similarity">
    <text evidence="2">Belongs to the UPF0719 family.</text>
</comment>
<feature type="transmembrane region" description="Helical" evidence="7">
    <location>
        <begin position="14"/>
        <end position="35"/>
    </location>
</feature>
<dbReference type="InterPro" id="IPR007140">
    <property type="entry name" value="DUF350"/>
</dbReference>
<dbReference type="KEGG" id="saz:Sama_2665"/>
<evidence type="ECO:0000256" key="1">
    <source>
        <dbReference type="ARBA" id="ARBA00004651"/>
    </source>
</evidence>
<evidence type="ECO:0000256" key="2">
    <source>
        <dbReference type="ARBA" id="ARBA00005779"/>
    </source>
</evidence>
<evidence type="ECO:0000256" key="3">
    <source>
        <dbReference type="ARBA" id="ARBA00022475"/>
    </source>
</evidence>
<gene>
    <name evidence="8" type="ordered locus">Sama_2665</name>
</gene>
<protein>
    <recommendedName>
        <fullName evidence="10">DUF350 domain-containing protein</fullName>
    </recommendedName>
</protein>
<dbReference type="HOGENOM" id="CLU_080987_0_0_6"/>
<keyword evidence="6 7" id="KW-0472">Membrane</keyword>
<evidence type="ECO:0000256" key="5">
    <source>
        <dbReference type="ARBA" id="ARBA00022989"/>
    </source>
</evidence>
<organism evidence="8 9">
    <name type="scientific">Shewanella amazonensis (strain ATCC BAA-1098 / SB2B)</name>
    <dbReference type="NCBI Taxonomy" id="326297"/>
    <lineage>
        <taxon>Bacteria</taxon>
        <taxon>Pseudomonadati</taxon>
        <taxon>Pseudomonadota</taxon>
        <taxon>Gammaproteobacteria</taxon>
        <taxon>Alteromonadales</taxon>
        <taxon>Shewanellaceae</taxon>
        <taxon>Shewanella</taxon>
    </lineage>
</organism>
<evidence type="ECO:0000313" key="8">
    <source>
        <dbReference type="EMBL" id="ABM00868.1"/>
    </source>
</evidence>
<keyword evidence="3" id="KW-1003">Cell membrane</keyword>
<accession>A1S911</accession>
<evidence type="ECO:0000256" key="4">
    <source>
        <dbReference type="ARBA" id="ARBA00022692"/>
    </source>
</evidence>
<comment type="subcellular location">
    <subcellularLocation>
        <location evidence="1">Cell membrane</location>
        <topology evidence="1">Multi-pass membrane protein</topology>
    </subcellularLocation>
</comment>
<dbReference type="eggNOG" id="COG3766">
    <property type="taxonomic scope" value="Bacteria"/>
</dbReference>